<accession>A0A178HYH8</accession>
<evidence type="ECO:0008006" key="3">
    <source>
        <dbReference type="Google" id="ProtNLM"/>
    </source>
</evidence>
<dbReference type="AlphaFoldDB" id="A0A178HYH8"/>
<sequence>MQIRNKARTTTRTLPNGTRVVMQAANDNIQEWECQAAAVRAFKLLPGYGDEAAPGVTFTFAADFNAGRRSRQESVKAKATGIKAGEEDLRFYGLGGRVLLIELKGPQTSISADQRKRHALHRHLGFQVEIVRFTTIEQGVEDVLRIVREWVEGGKENSLP</sequence>
<proteinExistence type="predicted"/>
<dbReference type="OrthoDB" id="8233990at2"/>
<gene>
    <name evidence="1" type="ORF">A3840_08810</name>
</gene>
<comment type="caution">
    <text evidence="1">The sequence shown here is derived from an EMBL/GenBank/DDBJ whole genome shotgun (WGS) entry which is preliminary data.</text>
</comment>
<dbReference type="GO" id="GO:0003676">
    <property type="term" value="F:nucleic acid binding"/>
    <property type="evidence" value="ECO:0007669"/>
    <property type="project" value="InterPro"/>
</dbReference>
<dbReference type="Proteomes" id="UP000078389">
    <property type="component" value="Unassembled WGS sequence"/>
</dbReference>
<dbReference type="EMBL" id="LVVY01000079">
    <property type="protein sequence ID" value="OAM77717.1"/>
    <property type="molecule type" value="Genomic_DNA"/>
</dbReference>
<evidence type="ECO:0000313" key="1">
    <source>
        <dbReference type="EMBL" id="OAM77717.1"/>
    </source>
</evidence>
<protein>
    <recommendedName>
        <fullName evidence="3">VRR-NUC domain-containing protein</fullName>
    </recommendedName>
</protein>
<dbReference type="InterPro" id="IPR011856">
    <property type="entry name" value="tRNA_endonuc-like_dom_sf"/>
</dbReference>
<dbReference type="Gene3D" id="3.40.1350.10">
    <property type="match status" value="1"/>
</dbReference>
<organism evidence="1 2">
    <name type="scientific">Devosia elaeis</name>
    <dbReference type="NCBI Taxonomy" id="1770058"/>
    <lineage>
        <taxon>Bacteria</taxon>
        <taxon>Pseudomonadati</taxon>
        <taxon>Pseudomonadota</taxon>
        <taxon>Alphaproteobacteria</taxon>
        <taxon>Hyphomicrobiales</taxon>
        <taxon>Devosiaceae</taxon>
        <taxon>Devosia</taxon>
    </lineage>
</organism>
<dbReference type="RefSeq" id="WP_067454991.1">
    <property type="nucleotide sequence ID" value="NZ_LVVY01000079.1"/>
</dbReference>
<name>A0A178HYH8_9HYPH</name>
<keyword evidence="2" id="KW-1185">Reference proteome</keyword>
<reference evidence="1 2" key="1">
    <citation type="submission" date="2016-03" db="EMBL/GenBank/DDBJ databases">
        <title>Genome sequencing of Devosia sp. S37.</title>
        <authorList>
            <person name="Mohd Nor M."/>
        </authorList>
    </citation>
    <scope>NUCLEOTIDE SEQUENCE [LARGE SCALE GENOMIC DNA]</scope>
    <source>
        <strain evidence="1 2">S37</strain>
    </source>
</reference>
<dbReference type="STRING" id="1770058.A3840_08810"/>
<evidence type="ECO:0000313" key="2">
    <source>
        <dbReference type="Proteomes" id="UP000078389"/>
    </source>
</evidence>